<evidence type="ECO:0000256" key="4">
    <source>
        <dbReference type="SAM" id="Phobius"/>
    </source>
</evidence>
<keyword evidence="3" id="KW-0808">Transferase</keyword>
<dbReference type="AlphaFoldDB" id="A0A3L9M7X6"/>
<dbReference type="Proteomes" id="UP000275348">
    <property type="component" value="Unassembled WGS sequence"/>
</dbReference>
<organism evidence="6 7">
    <name type="scientific">Faecalibacter macacae</name>
    <dbReference type="NCBI Taxonomy" id="1859289"/>
    <lineage>
        <taxon>Bacteria</taxon>
        <taxon>Pseudomonadati</taxon>
        <taxon>Bacteroidota</taxon>
        <taxon>Flavobacteriia</taxon>
        <taxon>Flavobacteriales</taxon>
        <taxon>Weeksellaceae</taxon>
        <taxon>Faecalibacter</taxon>
    </lineage>
</organism>
<reference evidence="6 7" key="1">
    <citation type="submission" date="2018-10" db="EMBL/GenBank/DDBJ databases">
        <authorList>
            <person name="Chen X."/>
        </authorList>
    </citation>
    <scope>NUCLEOTIDE SEQUENCE [LARGE SCALE GENOMIC DNA]</scope>
    <source>
        <strain evidence="6 7">YIM 102668</strain>
    </source>
</reference>
<dbReference type="Pfam" id="PF00535">
    <property type="entry name" value="Glycos_transf_2"/>
    <property type="match status" value="1"/>
</dbReference>
<feature type="domain" description="Glycosyltransferase 2-like" evidence="5">
    <location>
        <begin position="17"/>
        <end position="155"/>
    </location>
</feature>
<dbReference type="CDD" id="cd06423">
    <property type="entry name" value="CESA_like"/>
    <property type="match status" value="1"/>
</dbReference>
<dbReference type="PANTHER" id="PTHR43630:SF1">
    <property type="entry name" value="POLY-BETA-1,6-N-ACETYL-D-GLUCOSAMINE SYNTHASE"/>
    <property type="match status" value="1"/>
</dbReference>
<dbReference type="Gene3D" id="3.90.550.10">
    <property type="entry name" value="Spore Coat Polysaccharide Biosynthesis Protein SpsA, Chain A"/>
    <property type="match status" value="1"/>
</dbReference>
<comment type="caution">
    <text evidence="6">The sequence shown here is derived from an EMBL/GenBank/DDBJ whole genome shotgun (WGS) entry which is preliminary data.</text>
</comment>
<sequence>MPFTQNESKISNLNKYSIVIPAHNEEEFIKITLDSLVNQTITPYQVVIVNDNSTDNTQIIIEEYANKYEWITLFNRISKGEHQPGSKVIQAFLAGYEIIKKDYDFIVKLDADLDIPTNYFETILKHFNANPKYGMVGGFAYIEKNGDWILENLTDKDHIRGAFKAYRKETYNQIEGLRPHMGWDTVDELLCHFYNWDIKTDDSLHIKHLKPTGAVYSKSALYKQGTAYYALGYGFWITLIAATKLALRKKKLSYIRYYIQGYLQAWRKKQPKMVTAEQEKFIRNYRWSKMKQKVLK</sequence>
<evidence type="ECO:0000313" key="6">
    <source>
        <dbReference type="EMBL" id="RLZ09180.1"/>
    </source>
</evidence>
<gene>
    <name evidence="6" type="ORF">EAH69_08940</name>
</gene>
<protein>
    <submittedName>
        <fullName evidence="6">Glycosyltransferase family 2 protein</fullName>
    </submittedName>
</protein>
<evidence type="ECO:0000259" key="5">
    <source>
        <dbReference type="Pfam" id="PF00535"/>
    </source>
</evidence>
<name>A0A3L9M7X6_9FLAO</name>
<evidence type="ECO:0000256" key="1">
    <source>
        <dbReference type="ARBA" id="ARBA00006739"/>
    </source>
</evidence>
<comment type="similarity">
    <text evidence="1">Belongs to the glycosyltransferase 2 family.</text>
</comment>
<dbReference type="SUPFAM" id="SSF53448">
    <property type="entry name" value="Nucleotide-diphospho-sugar transferases"/>
    <property type="match status" value="1"/>
</dbReference>
<dbReference type="EMBL" id="RDOJ01000011">
    <property type="protein sequence ID" value="RLZ09180.1"/>
    <property type="molecule type" value="Genomic_DNA"/>
</dbReference>
<keyword evidence="2" id="KW-0328">Glycosyltransferase</keyword>
<keyword evidence="4" id="KW-1133">Transmembrane helix</keyword>
<dbReference type="PANTHER" id="PTHR43630">
    <property type="entry name" value="POLY-BETA-1,6-N-ACETYL-D-GLUCOSAMINE SYNTHASE"/>
    <property type="match status" value="1"/>
</dbReference>
<keyword evidence="4" id="KW-0812">Transmembrane</keyword>
<evidence type="ECO:0000256" key="3">
    <source>
        <dbReference type="ARBA" id="ARBA00022679"/>
    </source>
</evidence>
<dbReference type="GO" id="GO:0016757">
    <property type="term" value="F:glycosyltransferase activity"/>
    <property type="evidence" value="ECO:0007669"/>
    <property type="project" value="UniProtKB-KW"/>
</dbReference>
<feature type="transmembrane region" description="Helical" evidence="4">
    <location>
        <begin position="227"/>
        <end position="247"/>
    </location>
</feature>
<dbReference type="InterPro" id="IPR029044">
    <property type="entry name" value="Nucleotide-diphossugar_trans"/>
</dbReference>
<dbReference type="InterPro" id="IPR001173">
    <property type="entry name" value="Glyco_trans_2-like"/>
</dbReference>
<dbReference type="OrthoDB" id="1142396at2"/>
<accession>A0A3L9M7X6</accession>
<proteinExistence type="inferred from homology"/>
<evidence type="ECO:0000256" key="2">
    <source>
        <dbReference type="ARBA" id="ARBA00022676"/>
    </source>
</evidence>
<keyword evidence="4" id="KW-0472">Membrane</keyword>
<evidence type="ECO:0000313" key="7">
    <source>
        <dbReference type="Proteomes" id="UP000275348"/>
    </source>
</evidence>
<keyword evidence="7" id="KW-1185">Reference proteome</keyword>